<name>V9XJ51_9NOCA</name>
<sequence>MSVTHEPRKDPANDTPADFTGDDDPGTADLGGDPVCWLHLLCPDCGAMLTSEEEPCPRCGREHPIPDPS</sequence>
<evidence type="ECO:0000313" key="2">
    <source>
        <dbReference type="EMBL" id="AHD23491.1"/>
    </source>
</evidence>
<dbReference type="Proteomes" id="UP000018781">
    <property type="component" value="Chromosome"/>
</dbReference>
<feature type="compositionally biased region" description="Basic and acidic residues" evidence="1">
    <location>
        <begin position="1"/>
        <end position="12"/>
    </location>
</feature>
<gene>
    <name evidence="2" type="ORF">Y013_24345</name>
</gene>
<evidence type="ECO:0000256" key="1">
    <source>
        <dbReference type="SAM" id="MobiDB-lite"/>
    </source>
</evidence>
<dbReference type="AlphaFoldDB" id="V9XJ51"/>
<dbReference type="EMBL" id="CP006996">
    <property type="protein sequence ID" value="AHD23491.1"/>
    <property type="molecule type" value="Genomic_DNA"/>
</dbReference>
<evidence type="ECO:0000313" key="3">
    <source>
        <dbReference type="Proteomes" id="UP000018781"/>
    </source>
</evidence>
<organism evidence="2 3">
    <name type="scientific">Rhodococcus pyridinivorans SB3094</name>
    <dbReference type="NCBI Taxonomy" id="1435356"/>
    <lineage>
        <taxon>Bacteria</taxon>
        <taxon>Bacillati</taxon>
        <taxon>Actinomycetota</taxon>
        <taxon>Actinomycetes</taxon>
        <taxon>Mycobacteriales</taxon>
        <taxon>Nocardiaceae</taxon>
        <taxon>Rhodococcus</taxon>
    </lineage>
</organism>
<accession>V9XJ51</accession>
<dbReference type="eggNOG" id="ENOG5032CNJ">
    <property type="taxonomic scope" value="Bacteria"/>
</dbReference>
<proteinExistence type="predicted"/>
<feature type="region of interest" description="Disordered" evidence="1">
    <location>
        <begin position="1"/>
        <end position="30"/>
    </location>
</feature>
<dbReference type="KEGG" id="rpy:Y013_24345"/>
<dbReference type="HOGENOM" id="CLU_2773228_0_0_11"/>
<reference evidence="2 3" key="1">
    <citation type="journal article" date="2014" name="Genome Announc.">
        <title>Complete Genome of Rhodococcus pyridinivorans SB3094, a Methyl-Ethyl-Ketone-Degrading Bacterium Used for Bioaugmentation.</title>
        <authorList>
            <person name="Dueholm M.S."/>
            <person name="Albertsen M."/>
            <person name="D'Imperio S."/>
            <person name="Tale V.P."/>
            <person name="Lewis D."/>
            <person name="Nielsen P.H."/>
            <person name="Nielsen J.L."/>
        </authorList>
    </citation>
    <scope>NUCLEOTIDE SEQUENCE [LARGE SCALE GENOMIC DNA]</scope>
    <source>
        <strain evidence="2 3">SB3094</strain>
    </source>
</reference>
<dbReference type="PATRIC" id="fig|1435356.3.peg.4908"/>
<protein>
    <submittedName>
        <fullName evidence="2">Uncharacterized protein</fullName>
    </submittedName>
</protein>